<organism evidence="2 3">
    <name type="scientific">Triparma strigata</name>
    <dbReference type="NCBI Taxonomy" id="1606541"/>
    <lineage>
        <taxon>Eukaryota</taxon>
        <taxon>Sar</taxon>
        <taxon>Stramenopiles</taxon>
        <taxon>Ochrophyta</taxon>
        <taxon>Bolidophyceae</taxon>
        <taxon>Parmales</taxon>
        <taxon>Triparmaceae</taxon>
        <taxon>Triparma</taxon>
    </lineage>
</organism>
<sequence>MKFFGLILALSAISPAAGHLRANLSPDAFAGELQRSLSQVRITDGICSSSEFVMTTSGQSGVTGCQVTCGKCATHSAGSSLQCQGVFQSATEVNDVTCTRNQQDGVPIPESIHRYTGCCANIGDHMVGEPSLSSCDLSCSSDQSTTVLESNLGTCVYYGKPLSNGPSIASAMANGTASCSTFCTETLGVRFAEYIDNGDTDEDKFSACCACDDNYDVDGDGVVDGTGTNTCYNAYKPGAGGEAYITGGGERLAVGRAFWGAITLGLMVWVW</sequence>
<dbReference type="EMBL" id="BRXY01000471">
    <property type="protein sequence ID" value="GMH96653.1"/>
    <property type="molecule type" value="Genomic_DNA"/>
</dbReference>
<gene>
    <name evidence="2" type="ORF">TrST_g5267</name>
</gene>
<feature type="chain" id="PRO_5040891148" evidence="1">
    <location>
        <begin position="19"/>
        <end position="271"/>
    </location>
</feature>
<comment type="caution">
    <text evidence="2">The sequence shown here is derived from an EMBL/GenBank/DDBJ whole genome shotgun (WGS) entry which is preliminary data.</text>
</comment>
<proteinExistence type="predicted"/>
<dbReference type="AlphaFoldDB" id="A0A9W7C1N1"/>
<evidence type="ECO:0000313" key="3">
    <source>
        <dbReference type="Proteomes" id="UP001165085"/>
    </source>
</evidence>
<evidence type="ECO:0000313" key="2">
    <source>
        <dbReference type="EMBL" id="GMH96653.1"/>
    </source>
</evidence>
<feature type="signal peptide" evidence="1">
    <location>
        <begin position="1"/>
        <end position="18"/>
    </location>
</feature>
<accession>A0A9W7C1N1</accession>
<dbReference type="Proteomes" id="UP001165085">
    <property type="component" value="Unassembled WGS sequence"/>
</dbReference>
<name>A0A9W7C1N1_9STRA</name>
<keyword evidence="3" id="KW-1185">Reference proteome</keyword>
<reference evidence="3" key="1">
    <citation type="journal article" date="2023" name="Commun. Biol.">
        <title>Genome analysis of Parmales, the sister group of diatoms, reveals the evolutionary specialization of diatoms from phago-mixotrophs to photoautotrophs.</title>
        <authorList>
            <person name="Ban H."/>
            <person name="Sato S."/>
            <person name="Yoshikawa S."/>
            <person name="Yamada K."/>
            <person name="Nakamura Y."/>
            <person name="Ichinomiya M."/>
            <person name="Sato N."/>
            <person name="Blanc-Mathieu R."/>
            <person name="Endo H."/>
            <person name="Kuwata A."/>
            <person name="Ogata H."/>
        </authorList>
    </citation>
    <scope>NUCLEOTIDE SEQUENCE [LARGE SCALE GENOMIC DNA]</scope>
    <source>
        <strain evidence="3">NIES 3701</strain>
    </source>
</reference>
<dbReference type="OrthoDB" id="10561349at2759"/>
<protein>
    <submittedName>
        <fullName evidence="2">Uncharacterized protein</fullName>
    </submittedName>
</protein>
<evidence type="ECO:0000256" key="1">
    <source>
        <dbReference type="SAM" id="SignalP"/>
    </source>
</evidence>
<keyword evidence="1" id="KW-0732">Signal</keyword>